<keyword evidence="1" id="KW-1133">Transmembrane helix</keyword>
<reference evidence="2 3" key="1">
    <citation type="submission" date="2016-08" db="EMBL/GenBank/DDBJ databases">
        <title>Complete genome sequence of Acinetobacter baylyi strain GFJ2.</title>
        <authorList>
            <person name="Tabata M."/>
            <person name="Kuboki S."/>
            <person name="Gibu N."/>
            <person name="Kinouchi Y."/>
            <person name="Vangnai A."/>
            <person name="Kasai D."/>
            <person name="Fukuda M."/>
        </authorList>
    </citation>
    <scope>NUCLEOTIDE SEQUENCE [LARGE SCALE GENOMIC DNA]</scope>
    <source>
        <strain evidence="2 3">GFJ2</strain>
    </source>
</reference>
<accession>A0A1P8EGA5</accession>
<dbReference type="Proteomes" id="UP000185674">
    <property type="component" value="Chromosome"/>
</dbReference>
<dbReference type="STRING" id="487316.BEN76_04085"/>
<protein>
    <submittedName>
        <fullName evidence="2">Uncharacterized protein</fullName>
    </submittedName>
</protein>
<evidence type="ECO:0000256" key="1">
    <source>
        <dbReference type="SAM" id="Phobius"/>
    </source>
</evidence>
<evidence type="ECO:0000313" key="3">
    <source>
        <dbReference type="Proteomes" id="UP000185674"/>
    </source>
</evidence>
<evidence type="ECO:0000313" key="2">
    <source>
        <dbReference type="EMBL" id="APV35240.1"/>
    </source>
</evidence>
<organism evidence="2 3">
    <name type="scientific">Acinetobacter soli</name>
    <dbReference type="NCBI Taxonomy" id="487316"/>
    <lineage>
        <taxon>Bacteria</taxon>
        <taxon>Pseudomonadati</taxon>
        <taxon>Pseudomonadota</taxon>
        <taxon>Gammaproteobacteria</taxon>
        <taxon>Moraxellales</taxon>
        <taxon>Moraxellaceae</taxon>
        <taxon>Acinetobacter</taxon>
    </lineage>
</organism>
<dbReference type="RefSeq" id="WP_076032346.1">
    <property type="nucleotide sequence ID" value="NZ_BKXY01000068.1"/>
</dbReference>
<keyword evidence="1" id="KW-0472">Membrane</keyword>
<feature type="transmembrane region" description="Helical" evidence="1">
    <location>
        <begin position="113"/>
        <end position="137"/>
    </location>
</feature>
<dbReference type="AlphaFoldDB" id="A0A1P8EGA5"/>
<name>A0A1P8EGA5_9GAMM</name>
<dbReference type="KEGG" id="asol:BEN76_04085"/>
<keyword evidence="1" id="KW-0812">Transmembrane</keyword>
<dbReference type="EMBL" id="CP016896">
    <property type="protein sequence ID" value="APV35240.1"/>
    <property type="molecule type" value="Genomic_DNA"/>
</dbReference>
<proteinExistence type="predicted"/>
<gene>
    <name evidence="2" type="ORF">BEN76_04085</name>
</gene>
<sequence length="147" mass="17421">MTTRVYLNLTHSPGTKSADNRNQKEKFIDYCENKYLSNQEFNLGIKQSELTLEEKIEKQKCFDAVNLKFPPEYYFSLGLIILPFLFFSFLMIKGSLAIKRSHKSTSFHSKKQFGMIFKTFIAVILNITFWVFLVMLYNMYLNQKYSF</sequence>
<feature type="transmembrane region" description="Helical" evidence="1">
    <location>
        <begin position="73"/>
        <end position="92"/>
    </location>
</feature>